<gene>
    <name evidence="2" type="ORF">B7463_g3548</name>
</gene>
<keyword evidence="1" id="KW-1133">Transmembrane helix</keyword>
<accession>A0A3E2HH89</accession>
<protein>
    <submittedName>
        <fullName evidence="2">Uncharacterized protein</fullName>
    </submittedName>
</protein>
<keyword evidence="1" id="KW-0472">Membrane</keyword>
<evidence type="ECO:0000313" key="3">
    <source>
        <dbReference type="Proteomes" id="UP000258309"/>
    </source>
</evidence>
<proteinExistence type="predicted"/>
<feature type="transmembrane region" description="Helical" evidence="1">
    <location>
        <begin position="178"/>
        <end position="201"/>
    </location>
</feature>
<sequence>MLCTNRPEGFGPSSKLSSPLPTTCFVDTILIPLPTWLSLALLFILLFSTAIYRSRDYDPSTAHLRASHLRQRSCLLITTTILYYVLIICNILMVTLEIVRLSLIHFGITLLPFAYVGLILVLLLHWSEGLFGRVRGWMKVNLVILVGGVAVSVVKIVGLVKEGIHGRKGSKYPISDQVIDVGVMAGVYAIIALMEIGLAVVNARRRRNLARDGDQLVFGAGRFWGKYPASA</sequence>
<feature type="non-terminal residue" evidence="2">
    <location>
        <position position="231"/>
    </location>
</feature>
<name>A0A3E2HH89_SCYLI</name>
<evidence type="ECO:0000313" key="2">
    <source>
        <dbReference type="EMBL" id="RFU32790.1"/>
    </source>
</evidence>
<evidence type="ECO:0000256" key="1">
    <source>
        <dbReference type="SAM" id="Phobius"/>
    </source>
</evidence>
<reference evidence="2 3" key="1">
    <citation type="submission" date="2018-05" db="EMBL/GenBank/DDBJ databases">
        <title>Draft genome sequence of Scytalidium lignicola DSM 105466, a ubiquitous saprotrophic fungus.</title>
        <authorList>
            <person name="Buettner E."/>
            <person name="Gebauer A.M."/>
            <person name="Hofrichter M."/>
            <person name="Liers C."/>
            <person name="Kellner H."/>
        </authorList>
    </citation>
    <scope>NUCLEOTIDE SEQUENCE [LARGE SCALE GENOMIC DNA]</scope>
    <source>
        <strain evidence="2 3">DSM 105466</strain>
    </source>
</reference>
<feature type="transmembrane region" description="Helical" evidence="1">
    <location>
        <begin position="102"/>
        <end position="124"/>
    </location>
</feature>
<keyword evidence="1" id="KW-0812">Transmembrane</keyword>
<feature type="transmembrane region" description="Helical" evidence="1">
    <location>
        <begin position="29"/>
        <end position="52"/>
    </location>
</feature>
<comment type="caution">
    <text evidence="2">The sequence shown here is derived from an EMBL/GenBank/DDBJ whole genome shotgun (WGS) entry which is preliminary data.</text>
</comment>
<organism evidence="2 3">
    <name type="scientific">Scytalidium lignicola</name>
    <name type="common">Hyphomycete</name>
    <dbReference type="NCBI Taxonomy" id="5539"/>
    <lineage>
        <taxon>Eukaryota</taxon>
        <taxon>Fungi</taxon>
        <taxon>Dikarya</taxon>
        <taxon>Ascomycota</taxon>
        <taxon>Pezizomycotina</taxon>
        <taxon>Leotiomycetes</taxon>
        <taxon>Leotiomycetes incertae sedis</taxon>
        <taxon>Scytalidium</taxon>
    </lineage>
</organism>
<feature type="non-terminal residue" evidence="2">
    <location>
        <position position="1"/>
    </location>
</feature>
<dbReference type="OMA" id="CNILMHT"/>
<feature type="transmembrane region" description="Helical" evidence="1">
    <location>
        <begin position="73"/>
        <end position="96"/>
    </location>
</feature>
<feature type="transmembrane region" description="Helical" evidence="1">
    <location>
        <begin position="136"/>
        <end position="158"/>
    </location>
</feature>
<dbReference type="Proteomes" id="UP000258309">
    <property type="component" value="Unassembled WGS sequence"/>
</dbReference>
<dbReference type="OrthoDB" id="5399848at2759"/>
<dbReference type="EMBL" id="NCSJ02000048">
    <property type="protein sequence ID" value="RFU32790.1"/>
    <property type="molecule type" value="Genomic_DNA"/>
</dbReference>
<dbReference type="AlphaFoldDB" id="A0A3E2HH89"/>
<keyword evidence="3" id="KW-1185">Reference proteome</keyword>